<name>A0ABV3W5M3_9BURK</name>
<reference evidence="2 3" key="1">
    <citation type="submission" date="2024-07" db="EMBL/GenBank/DDBJ databases">
        <title>A survey of Mimosa microsymbionts across Brazilian biomes reveals a high diversity of Paraburkholderia nodulating endemic species, but also that Cupriavidus is common as a symbiont of widespread species.</title>
        <authorList>
            <person name="Rouws L."/>
            <person name="Barauna A."/>
            <person name="Beukes C."/>
            <person name="Rouws J.R.C."/>
            <person name="De Faria S.M."/>
            <person name="Gross E."/>
            <person name="Bueno Dos Reis Junior F."/>
            <person name="Simon M.F."/>
            <person name="Maluk M."/>
            <person name="Odee D.W."/>
            <person name="Kenicer G."/>
            <person name="Young J.P.W."/>
            <person name="Reis V.M."/>
            <person name="Zilli J."/>
            <person name="James E.K."/>
        </authorList>
    </citation>
    <scope>NUCLEOTIDE SEQUENCE [LARGE SCALE GENOMIC DNA]</scope>
    <source>
        <strain evidence="2 3">BR14375</strain>
    </source>
</reference>
<gene>
    <name evidence="2" type="ORF">AB3X84_00630</name>
</gene>
<evidence type="ECO:0008006" key="4">
    <source>
        <dbReference type="Google" id="ProtNLM"/>
    </source>
</evidence>
<evidence type="ECO:0000313" key="3">
    <source>
        <dbReference type="Proteomes" id="UP001558535"/>
    </source>
</evidence>
<protein>
    <recommendedName>
        <fullName evidence="4">O-antigen polysaccharide polymerase Wzy</fullName>
    </recommendedName>
</protein>
<accession>A0ABV3W5M3</accession>
<comment type="caution">
    <text evidence="2">The sequence shown here is derived from an EMBL/GenBank/DDBJ whole genome shotgun (WGS) entry which is preliminary data.</text>
</comment>
<feature type="transmembrane region" description="Helical" evidence="1">
    <location>
        <begin position="244"/>
        <end position="261"/>
    </location>
</feature>
<feature type="transmembrane region" description="Helical" evidence="1">
    <location>
        <begin position="219"/>
        <end position="238"/>
    </location>
</feature>
<feature type="transmembrane region" description="Helical" evidence="1">
    <location>
        <begin position="21"/>
        <end position="41"/>
    </location>
</feature>
<feature type="transmembrane region" description="Helical" evidence="1">
    <location>
        <begin position="75"/>
        <end position="96"/>
    </location>
</feature>
<keyword evidence="1" id="KW-0812">Transmembrane</keyword>
<keyword evidence="3" id="KW-1185">Reference proteome</keyword>
<proteinExistence type="predicted"/>
<feature type="transmembrane region" description="Helical" evidence="1">
    <location>
        <begin position="47"/>
        <end position="63"/>
    </location>
</feature>
<evidence type="ECO:0000256" key="1">
    <source>
        <dbReference type="SAM" id="Phobius"/>
    </source>
</evidence>
<evidence type="ECO:0000313" key="2">
    <source>
        <dbReference type="EMBL" id="MEX3748497.1"/>
    </source>
</evidence>
<feature type="transmembrane region" description="Helical" evidence="1">
    <location>
        <begin position="108"/>
        <end position="125"/>
    </location>
</feature>
<dbReference type="Proteomes" id="UP001558535">
    <property type="component" value="Unassembled WGS sequence"/>
</dbReference>
<dbReference type="RefSeq" id="WP_310107882.1">
    <property type="nucleotide sequence ID" value="NZ_CP168530.1"/>
</dbReference>
<keyword evidence="1" id="KW-1133">Transmembrane helix</keyword>
<feature type="transmembrane region" description="Helical" evidence="1">
    <location>
        <begin position="145"/>
        <end position="165"/>
    </location>
</feature>
<dbReference type="EMBL" id="JBFPKE010000001">
    <property type="protein sequence ID" value="MEX3748497.1"/>
    <property type="molecule type" value="Genomic_DNA"/>
</dbReference>
<organism evidence="2 3">
    <name type="scientific">Paraburkholderia phenoliruptrix</name>
    <dbReference type="NCBI Taxonomy" id="252970"/>
    <lineage>
        <taxon>Bacteria</taxon>
        <taxon>Pseudomonadati</taxon>
        <taxon>Pseudomonadota</taxon>
        <taxon>Betaproteobacteria</taxon>
        <taxon>Burkholderiales</taxon>
        <taxon>Burkholderiaceae</taxon>
        <taxon>Paraburkholderia</taxon>
    </lineage>
</organism>
<feature type="transmembrane region" description="Helical" evidence="1">
    <location>
        <begin position="273"/>
        <end position="293"/>
    </location>
</feature>
<sequence length="497" mass="55239">MTAMIAIKSSGRMPAPSSNLKALWLTLVAGMACAITLVVLYTARAHALTIILNGLLIAMILSIKPRNPTVRWFRFFLLFFFGIFPLWQLLVGDEIYLKLFPQDSAPVVLWYLLSMAGVALTRIALDINGKMLTHWTARTDRTARAGGLAYLFAALSLCALAFMYAKLGGYSHVVQLYDTRVESNGTDYDPFRGLGVIQAFANTSPLWVFVCLTIRRRRNVLFTTIAFAQLGVLGWLSAGVAGSRQGIVFVLVFALFLYHGFVKPISAKKARTFGLGVALTGIVLIPLKLGLGYSDLAKLPQRFAEQRDLEVSMGPLSAFLFRDLSRFDVQAVAINEVAKPAYELAMGRSFVGALASIVPTALWHDKPDTFAQEKSEIVRALERGTMDKTTLLFGMPGEFLVNFGLMGFVLSFAIPVWLLIALNRVGRRSSRWTALRAVMWPLPFLFFLFDSNVLVYYVVRWVLLFGVPMGFALNWPRGKVLPRIPGRMERLAASERS</sequence>
<feature type="transmembrane region" description="Helical" evidence="1">
    <location>
        <begin position="191"/>
        <end position="212"/>
    </location>
</feature>
<keyword evidence="1" id="KW-0472">Membrane</keyword>
<feature type="transmembrane region" description="Helical" evidence="1">
    <location>
        <begin position="399"/>
        <end position="420"/>
    </location>
</feature>